<dbReference type="GeneID" id="17038780"/>
<dbReference type="AlphaFoldDB" id="I0YQY2"/>
<feature type="domain" description="E3 UFM1-protein ligase 1-like N-terminal" evidence="5">
    <location>
        <begin position="5"/>
        <end position="274"/>
    </location>
</feature>
<evidence type="ECO:0000259" key="5">
    <source>
        <dbReference type="Pfam" id="PF09743"/>
    </source>
</evidence>
<proteinExistence type="inferred from homology"/>
<evidence type="ECO:0000259" key="6">
    <source>
        <dbReference type="Pfam" id="PF23659"/>
    </source>
</evidence>
<dbReference type="RefSeq" id="XP_005645345.1">
    <property type="nucleotide sequence ID" value="XM_005645288.1"/>
</dbReference>
<dbReference type="STRING" id="574566.I0YQY2"/>
<keyword evidence="2" id="KW-0808">Transferase</keyword>
<gene>
    <name evidence="8" type="ORF">COCSUDRAFT_18283</name>
</gene>
<sequence length="791" mass="83411">MIVLKVRLNERNVVELINKLQKLGLLSDGLLHTLDGREYLTPEHLQKQILEAVEESGGRIALVDLPAAVGVDLVHCERQADLAIKSSNGSLQRIQGDLITLSYFDSLAVEVNETLKARMPMLAPQESGVVAISNLARQFQLAGDLVLSIITPRMGTLVQGRLESGLIFTPAYIARIKAQLRGALRGCCMPVQIASLKKSLELGGTSPAAQMVTPIVEELAAEGAIQGQLRGGATSWVPAIYLRRQQDSIVSFYRQNSYVGYDTVAKLGVANARAHLEALFPDGIPLQTAFAAPSLIQQLDAAVEEALESSSWVDCLPLVPSVLSASDAADLFAQCPSVKALGADKGQLLAESCVVSGAFLEGLKQRSLAEARRAAEEALKQRTASSATAATSTSETGKQTTAQKKAAVEEDNNSDDDWSRSSKAAKGKKGPKGKKQGGKGPPPGKAAGAKSGAASAAAQPSTGRGKAAAANTNAAIAAQLLSLDALTDKVLEWLPEARPANRASEGLPGALAAVVRPAALTEYEKTLTAVFSAGAEARRRRRETLLKSLQETFERLQLYANGIKPFAEDEATAQILHRHLLKGLGTEAVDFLLTISGMIHQAEQEDAPEMSMEESLTAADRTALLRRLPSDTVGPATAAVEAFNGSSAQDLVRAVEEAASAAGVRLRPLDKKAERSALQPQRQALQAKLEQESDPATALSLAVPLLVMQVHGCAVSVPGRALSGVIGCLKGGLSEETHDLLSSFHADVVSMLRSGDGSQSAELQEKLPLLVAAALGQKGQTAEKPTEIVDT</sequence>
<dbReference type="PANTHER" id="PTHR31057:SF0">
    <property type="entry name" value="E3 UFM1-PROTEIN LIGASE 1"/>
    <property type="match status" value="1"/>
</dbReference>
<dbReference type="Pfam" id="PF25041">
    <property type="entry name" value="UFL1_C"/>
    <property type="match status" value="1"/>
</dbReference>
<evidence type="ECO:0000256" key="1">
    <source>
        <dbReference type="ARBA" id="ARBA00010789"/>
    </source>
</evidence>
<evidence type="ECO:0000313" key="9">
    <source>
        <dbReference type="Proteomes" id="UP000007264"/>
    </source>
</evidence>
<accession>I0YQY2</accession>
<dbReference type="GO" id="GO:0032434">
    <property type="term" value="P:regulation of proteasomal ubiquitin-dependent protein catabolic process"/>
    <property type="evidence" value="ECO:0007669"/>
    <property type="project" value="TreeGrafter"/>
</dbReference>
<dbReference type="InterPro" id="IPR018611">
    <property type="entry name" value="Ufl1"/>
</dbReference>
<dbReference type="InterPro" id="IPR056761">
    <property type="entry name" value="Ufl1-like_C"/>
</dbReference>
<dbReference type="Proteomes" id="UP000007264">
    <property type="component" value="Unassembled WGS sequence"/>
</dbReference>
<organism evidence="8 9">
    <name type="scientific">Coccomyxa subellipsoidea (strain C-169)</name>
    <name type="common">Green microalga</name>
    <dbReference type="NCBI Taxonomy" id="574566"/>
    <lineage>
        <taxon>Eukaryota</taxon>
        <taxon>Viridiplantae</taxon>
        <taxon>Chlorophyta</taxon>
        <taxon>core chlorophytes</taxon>
        <taxon>Trebouxiophyceae</taxon>
        <taxon>Trebouxiophyceae incertae sedis</taxon>
        <taxon>Coccomyxaceae</taxon>
        <taxon>Coccomyxa</taxon>
        <taxon>Coccomyxa subellipsoidea</taxon>
    </lineage>
</organism>
<evidence type="ECO:0000256" key="4">
    <source>
        <dbReference type="SAM" id="MobiDB-lite"/>
    </source>
</evidence>
<protein>
    <recommendedName>
        <fullName evidence="10">E3 UFM1-protein ligase 1 homolog</fullName>
    </recommendedName>
</protein>
<dbReference type="OrthoDB" id="10258297at2759"/>
<dbReference type="InterPro" id="IPR056579">
    <property type="entry name" value="Ufl1_N"/>
</dbReference>
<evidence type="ECO:0008006" key="10">
    <source>
        <dbReference type="Google" id="ProtNLM"/>
    </source>
</evidence>
<dbReference type="GO" id="GO:0005789">
    <property type="term" value="C:endoplasmic reticulum membrane"/>
    <property type="evidence" value="ECO:0007669"/>
    <property type="project" value="TreeGrafter"/>
</dbReference>
<evidence type="ECO:0000256" key="3">
    <source>
        <dbReference type="ARBA" id="ARBA00022786"/>
    </source>
</evidence>
<dbReference type="Pfam" id="PF25870">
    <property type="entry name" value="WHD_UFL1_5th"/>
    <property type="match status" value="1"/>
</dbReference>
<dbReference type="EMBL" id="AGSI01000014">
    <property type="protein sequence ID" value="EIE20801.1"/>
    <property type="molecule type" value="Genomic_DNA"/>
</dbReference>
<keyword evidence="9" id="KW-1185">Reference proteome</keyword>
<dbReference type="KEGG" id="csl:COCSUDRAFT_18283"/>
<dbReference type="eggNOG" id="KOG2235">
    <property type="taxonomic scope" value="Eukaryota"/>
</dbReference>
<name>I0YQY2_COCSC</name>
<feature type="compositionally biased region" description="Low complexity" evidence="4">
    <location>
        <begin position="383"/>
        <end position="394"/>
    </location>
</feature>
<dbReference type="GO" id="GO:1990592">
    <property type="term" value="P:protein K69-linked ufmylation"/>
    <property type="evidence" value="ECO:0007669"/>
    <property type="project" value="TreeGrafter"/>
</dbReference>
<feature type="compositionally biased region" description="Basic residues" evidence="4">
    <location>
        <begin position="423"/>
        <end position="437"/>
    </location>
</feature>
<comment type="caution">
    <text evidence="8">The sequence shown here is derived from an EMBL/GenBank/DDBJ whole genome shotgun (WGS) entry which is preliminary data.</text>
</comment>
<evidence type="ECO:0000313" key="8">
    <source>
        <dbReference type="EMBL" id="EIE20801.1"/>
    </source>
</evidence>
<comment type="similarity">
    <text evidence="1">Belongs to the UFL1 family.</text>
</comment>
<reference evidence="8 9" key="1">
    <citation type="journal article" date="2012" name="Genome Biol.">
        <title>The genome of the polar eukaryotic microalga coccomyxa subellipsoidea reveals traits of cold adaptation.</title>
        <authorList>
            <person name="Blanc G."/>
            <person name="Agarkova I."/>
            <person name="Grimwood J."/>
            <person name="Kuo A."/>
            <person name="Brueggeman A."/>
            <person name="Dunigan D."/>
            <person name="Gurnon J."/>
            <person name="Ladunga I."/>
            <person name="Lindquist E."/>
            <person name="Lucas S."/>
            <person name="Pangilinan J."/>
            <person name="Proschold T."/>
            <person name="Salamov A."/>
            <person name="Schmutz J."/>
            <person name="Weeks D."/>
            <person name="Yamada T."/>
            <person name="Claverie J.M."/>
            <person name="Grigoriev I."/>
            <person name="Van Etten J."/>
            <person name="Lomsadze A."/>
            <person name="Borodovsky M."/>
        </authorList>
    </citation>
    <scope>NUCLEOTIDE SEQUENCE [LARGE SCALE GENOMIC DNA]</scope>
    <source>
        <strain evidence="8 9">C-169</strain>
    </source>
</reference>
<dbReference type="Pfam" id="PF23659">
    <property type="entry name" value="UFL1"/>
    <property type="match status" value="1"/>
</dbReference>
<feature type="domain" description="E3 UFM1-protein ligase 1-like" evidence="6">
    <location>
        <begin position="544"/>
        <end position="668"/>
    </location>
</feature>
<evidence type="ECO:0000259" key="7">
    <source>
        <dbReference type="Pfam" id="PF25041"/>
    </source>
</evidence>
<dbReference type="Pfam" id="PF09743">
    <property type="entry name" value="E3_UFM1_ligase"/>
    <property type="match status" value="1"/>
</dbReference>
<dbReference type="InterPro" id="IPR056580">
    <property type="entry name" value="Ufl1_dom"/>
</dbReference>
<feature type="region of interest" description="Disordered" evidence="4">
    <location>
        <begin position="379"/>
        <end position="460"/>
    </location>
</feature>
<feature type="domain" description="E3 UFM1-protein ligase-like C-terminal" evidence="7">
    <location>
        <begin position="674"/>
        <end position="764"/>
    </location>
</feature>
<dbReference type="GO" id="GO:0034976">
    <property type="term" value="P:response to endoplasmic reticulum stress"/>
    <property type="evidence" value="ECO:0007669"/>
    <property type="project" value="TreeGrafter"/>
</dbReference>
<dbReference type="GO" id="GO:0061666">
    <property type="term" value="F:UFM1 ligase activity"/>
    <property type="evidence" value="ECO:0007669"/>
    <property type="project" value="InterPro"/>
</dbReference>
<evidence type="ECO:0000256" key="2">
    <source>
        <dbReference type="ARBA" id="ARBA00022679"/>
    </source>
</evidence>
<dbReference type="PANTHER" id="PTHR31057">
    <property type="entry name" value="E3 UFM1-PROTEIN LIGASE 1"/>
    <property type="match status" value="1"/>
</dbReference>
<keyword evidence="3" id="KW-0833">Ubl conjugation pathway</keyword>
<feature type="compositionally biased region" description="Low complexity" evidence="4">
    <location>
        <begin position="445"/>
        <end position="460"/>
    </location>
</feature>